<accession>A0AAD9P354</accession>
<dbReference type="AlphaFoldDB" id="A0AAD9P354"/>
<dbReference type="Proteomes" id="UP001209878">
    <property type="component" value="Unassembled WGS sequence"/>
</dbReference>
<reference evidence="1" key="1">
    <citation type="journal article" date="2023" name="Mol. Biol. Evol.">
        <title>Third-Generation Sequencing Reveals the Adaptive Role of the Epigenome in Three Deep-Sea Polychaetes.</title>
        <authorList>
            <person name="Perez M."/>
            <person name="Aroh O."/>
            <person name="Sun Y."/>
            <person name="Lan Y."/>
            <person name="Juniper S.K."/>
            <person name="Young C.R."/>
            <person name="Angers B."/>
            <person name="Qian P.Y."/>
        </authorList>
    </citation>
    <scope>NUCLEOTIDE SEQUENCE</scope>
    <source>
        <strain evidence="1">R07B-5</strain>
    </source>
</reference>
<keyword evidence="2" id="KW-1185">Reference proteome</keyword>
<evidence type="ECO:0000313" key="2">
    <source>
        <dbReference type="Proteomes" id="UP001209878"/>
    </source>
</evidence>
<gene>
    <name evidence="1" type="ORF">NP493_178g03035</name>
</gene>
<organism evidence="1 2">
    <name type="scientific">Ridgeia piscesae</name>
    <name type="common">Tubeworm</name>
    <dbReference type="NCBI Taxonomy" id="27915"/>
    <lineage>
        <taxon>Eukaryota</taxon>
        <taxon>Metazoa</taxon>
        <taxon>Spiralia</taxon>
        <taxon>Lophotrochozoa</taxon>
        <taxon>Annelida</taxon>
        <taxon>Polychaeta</taxon>
        <taxon>Sedentaria</taxon>
        <taxon>Canalipalpata</taxon>
        <taxon>Sabellida</taxon>
        <taxon>Siboglinidae</taxon>
        <taxon>Ridgeia</taxon>
    </lineage>
</organism>
<protein>
    <submittedName>
        <fullName evidence="1">Uncharacterized protein</fullName>
    </submittedName>
</protein>
<sequence>MTIWLNYMQLSTLYSILRRRTSKIQSNQKNTQQIAQSCSCNTRRPSSKYKAVNTQHLSHLFPKAS</sequence>
<name>A0AAD9P354_RIDPI</name>
<evidence type="ECO:0000313" key="1">
    <source>
        <dbReference type="EMBL" id="KAK2187080.1"/>
    </source>
</evidence>
<proteinExistence type="predicted"/>
<dbReference type="EMBL" id="JAODUO010000179">
    <property type="protein sequence ID" value="KAK2187080.1"/>
    <property type="molecule type" value="Genomic_DNA"/>
</dbReference>
<comment type="caution">
    <text evidence="1">The sequence shown here is derived from an EMBL/GenBank/DDBJ whole genome shotgun (WGS) entry which is preliminary data.</text>
</comment>